<dbReference type="EMBL" id="KQ435729">
    <property type="protein sequence ID" value="KOX77676.1"/>
    <property type="molecule type" value="Genomic_DNA"/>
</dbReference>
<dbReference type="AlphaFoldDB" id="A0A0M9A6W4"/>
<dbReference type="Proteomes" id="UP000053105">
    <property type="component" value="Unassembled WGS sequence"/>
</dbReference>
<name>A0A0M9A6W4_9HYME</name>
<reference evidence="1 2" key="1">
    <citation type="submission" date="2015-07" db="EMBL/GenBank/DDBJ databases">
        <title>The genome of Melipona quadrifasciata.</title>
        <authorList>
            <person name="Pan H."/>
            <person name="Kapheim K."/>
        </authorList>
    </citation>
    <scope>NUCLEOTIDE SEQUENCE [LARGE SCALE GENOMIC DNA]</scope>
    <source>
        <strain evidence="1">0111107301</strain>
        <tissue evidence="1">Whole body</tissue>
    </source>
</reference>
<evidence type="ECO:0000313" key="2">
    <source>
        <dbReference type="Proteomes" id="UP000053105"/>
    </source>
</evidence>
<keyword evidence="2" id="KW-1185">Reference proteome</keyword>
<proteinExistence type="predicted"/>
<protein>
    <submittedName>
        <fullName evidence="1">Uncharacterized protein</fullName>
    </submittedName>
</protein>
<gene>
    <name evidence="1" type="ORF">WN51_09341</name>
</gene>
<sequence length="407" mass="46813">MSEYVTKNSIHLFLRQTIKNKVLLLSGIVQLSPIYVSSCSIMRPYEYTFDSNLLQMNTIECKVLFQRSQRVKIQESDEVRIDSSHAISRYYFPTFGKKYASGGTMFRDATPITPPTFAIVRGKEINEGINDSDNCCKKFLVTSFGFSKNEKTRLICCWTRKRESKSASSAIVQTYRAIERSANECPRPANANMAEPEGHYEAYFRRTSGRYLLRLLRIKLGSTSREMSRQRRVTASSLFMIRTNETSDRNEASRKISRRKRLALIRPRYATENTNAPPVALPLRLTNCVRTLTLVEMLPGNTKRILFQNGVTNSLAWVMLRRSEKLKFYFHPRNKIPIKSTCRCLKNLSTMLLQNQRHPCSRLIVAVLLVRSIGILWYLAAHEPILLELANHVQTKGLINNQNKALK</sequence>
<organism evidence="1 2">
    <name type="scientific">Melipona quadrifasciata</name>
    <dbReference type="NCBI Taxonomy" id="166423"/>
    <lineage>
        <taxon>Eukaryota</taxon>
        <taxon>Metazoa</taxon>
        <taxon>Ecdysozoa</taxon>
        <taxon>Arthropoda</taxon>
        <taxon>Hexapoda</taxon>
        <taxon>Insecta</taxon>
        <taxon>Pterygota</taxon>
        <taxon>Neoptera</taxon>
        <taxon>Endopterygota</taxon>
        <taxon>Hymenoptera</taxon>
        <taxon>Apocrita</taxon>
        <taxon>Aculeata</taxon>
        <taxon>Apoidea</taxon>
        <taxon>Anthophila</taxon>
        <taxon>Apidae</taxon>
        <taxon>Melipona</taxon>
    </lineage>
</organism>
<evidence type="ECO:0000313" key="1">
    <source>
        <dbReference type="EMBL" id="KOX77676.1"/>
    </source>
</evidence>
<accession>A0A0M9A6W4</accession>